<protein>
    <submittedName>
        <fullName evidence="2">Uncharacterized protein</fullName>
    </submittedName>
</protein>
<name>C5J600_MESCH</name>
<proteinExistence type="inferred from homology"/>
<dbReference type="AlphaFoldDB" id="C5J600"/>
<dbReference type="Proteomes" id="UP000001491">
    <property type="component" value="Chromosome"/>
</dbReference>
<dbReference type="InterPro" id="IPR009620">
    <property type="entry name" value="UPF0236"/>
</dbReference>
<keyword evidence="3" id="KW-1185">Reference proteome</keyword>
<comment type="similarity">
    <text evidence="1">Belongs to the UPF0236 family.</text>
</comment>
<sequence length="280" mass="33312">MNSVFDNILNVTSSDKKQIEIYQKQLETKRIIALKEIKLKHPEYWIDKHRIRTIHTIYGTIKVKITYLSKPTPNSNKRQVFAFYHDDFLKINKGKQYDVEFINRLNIVYFANKRIDNIYNKIPTIALLRHYLKQTKIPLILDLKSQNQTLLNEHINAFKHSENQLFKLEIDDTFLKFNNHTKRLKHKIRMLILHPIDQKTTNINYSKTIAFYVIEPTNNNQNKPAAQLKTVRIDPSKLLINGDGARWMKTLKNEFKCILKLDELHLKHQLKKLLLVEMEP</sequence>
<dbReference type="EMBL" id="FM864216">
    <property type="protein sequence ID" value="CAT04892.1"/>
    <property type="molecule type" value="Genomic_DNA"/>
</dbReference>
<dbReference type="KEGG" id="mco:MCJ_002010"/>
<accession>C5J600</accession>
<evidence type="ECO:0000256" key="1">
    <source>
        <dbReference type="ARBA" id="ARBA00006539"/>
    </source>
</evidence>
<gene>
    <name evidence="2" type="ordered locus">MCJ_002010</name>
</gene>
<organism evidence="2 3">
    <name type="scientific">Mesomycoplasma conjunctivae (strain ATCC 25834 / NCTC 10147 / HRC/581)</name>
    <name type="common">Mycoplasma conjunctivae</name>
    <dbReference type="NCBI Taxonomy" id="572263"/>
    <lineage>
        <taxon>Bacteria</taxon>
        <taxon>Bacillati</taxon>
        <taxon>Mycoplasmatota</taxon>
        <taxon>Mycoplasmoidales</taxon>
        <taxon>Metamycoplasmataceae</taxon>
        <taxon>Mesomycoplasma</taxon>
    </lineage>
</organism>
<dbReference type="Pfam" id="PF06782">
    <property type="entry name" value="UPF0236"/>
    <property type="match status" value="1"/>
</dbReference>
<dbReference type="HOGENOM" id="CLU_993280_0_0_14"/>
<reference evidence="3" key="1">
    <citation type="journal article" date="2009" name="BMC Bioinformatics">
        <title>The Mycoplasma conjunctivae genome sequencing, annotation and analysis.</title>
        <authorList>
            <person name="Calderon-Copete S.P."/>
            <person name="Wigger G."/>
            <person name="Wunderlin C."/>
            <person name="Schmidheini T."/>
            <person name="Frey J."/>
            <person name="Quail M.A."/>
            <person name="Falquet L."/>
        </authorList>
    </citation>
    <scope>NUCLEOTIDE SEQUENCE [LARGE SCALE GENOMIC DNA]</scope>
    <source>
        <strain evidence="3">ATCC 25834 / NCTC 10147 / HRC/581</strain>
    </source>
</reference>
<evidence type="ECO:0000313" key="2">
    <source>
        <dbReference type="EMBL" id="CAT04892.1"/>
    </source>
</evidence>
<evidence type="ECO:0000313" key="3">
    <source>
        <dbReference type="Proteomes" id="UP000001491"/>
    </source>
</evidence>